<feature type="compositionally biased region" description="Acidic residues" evidence="1">
    <location>
        <begin position="222"/>
        <end position="241"/>
    </location>
</feature>
<gene>
    <name evidence="2" type="ORF">RFI_30665</name>
</gene>
<evidence type="ECO:0000313" key="2">
    <source>
        <dbReference type="EMBL" id="ETO06727.1"/>
    </source>
</evidence>
<accession>X6LZZ4</accession>
<protein>
    <submittedName>
        <fullName evidence="2">Serologically defined colon cancer antigen 1</fullName>
    </submittedName>
</protein>
<evidence type="ECO:0000256" key="1">
    <source>
        <dbReference type="SAM" id="MobiDB-lite"/>
    </source>
</evidence>
<organism evidence="2 3">
    <name type="scientific">Reticulomyxa filosa</name>
    <dbReference type="NCBI Taxonomy" id="46433"/>
    <lineage>
        <taxon>Eukaryota</taxon>
        <taxon>Sar</taxon>
        <taxon>Rhizaria</taxon>
        <taxon>Retaria</taxon>
        <taxon>Foraminifera</taxon>
        <taxon>Monothalamids</taxon>
        <taxon>Reticulomyxidae</taxon>
        <taxon>Reticulomyxa</taxon>
    </lineage>
</organism>
<keyword evidence="3" id="KW-1185">Reference proteome</keyword>
<proteinExistence type="predicted"/>
<reference evidence="2 3" key="1">
    <citation type="journal article" date="2013" name="Curr. Biol.">
        <title>The Genome of the Foraminiferan Reticulomyxa filosa.</title>
        <authorList>
            <person name="Glockner G."/>
            <person name="Hulsmann N."/>
            <person name="Schleicher M."/>
            <person name="Noegel A.A."/>
            <person name="Eichinger L."/>
            <person name="Gallinger C."/>
            <person name="Pawlowski J."/>
            <person name="Sierra R."/>
            <person name="Euteneuer U."/>
            <person name="Pillet L."/>
            <person name="Moustafa A."/>
            <person name="Platzer M."/>
            <person name="Groth M."/>
            <person name="Szafranski K."/>
            <person name="Schliwa M."/>
        </authorList>
    </citation>
    <scope>NUCLEOTIDE SEQUENCE [LARGE SCALE GENOMIC DNA]</scope>
</reference>
<sequence>MAFSISKSDIELPFGRYEGYWEDPKHDVLFEIVIDGSNFKSTRESGPPFSFEGFHEWRLLKAPEDWPELRANVGMQAMELLRGFYYDYDMHSNAYQFIALGFCCVEPSQNTGIIQSDGYKIQMDKPDGFLKHVASKKELITLLTELLEEPGIVKVLASMLHHFERPIYEKPEINPRKWKRQLDVMPADIRPLFNDIPSAQPVEDDENEEINSSSSNSGQEYLEQEDLEQEDLEQEDLEQEDLEQKDQVQEVQEQKDQEQQGQPEEQTDQQ</sequence>
<dbReference type="AlphaFoldDB" id="X6LZZ4"/>
<feature type="compositionally biased region" description="Low complexity" evidence="1">
    <location>
        <begin position="210"/>
        <end position="221"/>
    </location>
</feature>
<name>X6LZZ4_RETFI</name>
<evidence type="ECO:0000313" key="3">
    <source>
        <dbReference type="Proteomes" id="UP000023152"/>
    </source>
</evidence>
<dbReference type="Proteomes" id="UP000023152">
    <property type="component" value="Unassembled WGS sequence"/>
</dbReference>
<feature type="region of interest" description="Disordered" evidence="1">
    <location>
        <begin position="192"/>
        <end position="270"/>
    </location>
</feature>
<feature type="compositionally biased region" description="Basic and acidic residues" evidence="1">
    <location>
        <begin position="242"/>
        <end position="258"/>
    </location>
</feature>
<comment type="caution">
    <text evidence="2">The sequence shown here is derived from an EMBL/GenBank/DDBJ whole genome shotgun (WGS) entry which is preliminary data.</text>
</comment>
<dbReference type="EMBL" id="ASPP01026849">
    <property type="protein sequence ID" value="ETO06727.1"/>
    <property type="molecule type" value="Genomic_DNA"/>
</dbReference>